<dbReference type="PANTHER" id="PTHR23074">
    <property type="entry name" value="AAA DOMAIN-CONTAINING"/>
    <property type="match status" value="1"/>
</dbReference>
<evidence type="ECO:0000256" key="2">
    <source>
        <dbReference type="ARBA" id="ARBA00022490"/>
    </source>
</evidence>
<dbReference type="InterPro" id="IPR027417">
    <property type="entry name" value="P-loop_NTPase"/>
</dbReference>
<keyword evidence="8" id="KW-0132">Cell division</keyword>
<dbReference type="InterPro" id="IPR003960">
    <property type="entry name" value="ATPase_AAA_CS"/>
</dbReference>
<protein>
    <recommendedName>
        <fullName evidence="8">Katanin p60 ATPase-containing subunit A1</fullName>
        <shortName evidence="8">Katanin p60 subunit A1</shortName>
        <ecNumber evidence="8">5.6.1.1</ecNumber>
    </recommendedName>
    <alternativeName>
        <fullName evidence="8">p60 katanin</fullName>
    </alternativeName>
</protein>
<evidence type="ECO:0000256" key="8">
    <source>
        <dbReference type="HAMAP-Rule" id="MF_03023"/>
    </source>
</evidence>
<dbReference type="SMART" id="SM00382">
    <property type="entry name" value="AAA"/>
    <property type="match status" value="1"/>
</dbReference>
<dbReference type="Gene3D" id="3.40.50.300">
    <property type="entry name" value="P-loop containing nucleotide triphosphate hydrolases"/>
    <property type="match status" value="1"/>
</dbReference>
<dbReference type="Gene3D" id="1.20.58.80">
    <property type="entry name" value="Phosphotransferase system, lactose/cellobiose-type IIA subunit"/>
    <property type="match status" value="1"/>
</dbReference>
<name>A0A1C9TA45_SACKO</name>
<dbReference type="GO" id="GO:0005813">
    <property type="term" value="C:centrosome"/>
    <property type="evidence" value="ECO:0007669"/>
    <property type="project" value="UniProtKB-SubCell"/>
</dbReference>
<evidence type="ECO:0000256" key="3">
    <source>
        <dbReference type="ARBA" id="ARBA00022701"/>
    </source>
</evidence>
<feature type="compositionally biased region" description="Basic and acidic residues" evidence="9">
    <location>
        <begin position="98"/>
        <end position="108"/>
    </location>
</feature>
<dbReference type="Pfam" id="PF00004">
    <property type="entry name" value="AAA"/>
    <property type="match status" value="1"/>
</dbReference>
<evidence type="ECO:0000256" key="9">
    <source>
        <dbReference type="SAM" id="MobiDB-lite"/>
    </source>
</evidence>
<dbReference type="InterPro" id="IPR015415">
    <property type="entry name" value="Spast_Vps4_C"/>
</dbReference>
<dbReference type="InterPro" id="IPR003959">
    <property type="entry name" value="ATPase_AAA_core"/>
</dbReference>
<dbReference type="GO" id="GO:0005524">
    <property type="term" value="F:ATP binding"/>
    <property type="evidence" value="ECO:0007669"/>
    <property type="project" value="UniProtKB-KW"/>
</dbReference>
<feature type="region of interest" description="Disordered" evidence="9">
    <location>
        <begin position="81"/>
        <end position="208"/>
    </location>
</feature>
<comment type="activity regulation">
    <text evidence="8">ATPase activity is stimulated by microtubules, which promote homooligomerization. ATP-dependent microtubule severing is stimulated by interaction with KATNB1.</text>
</comment>
<reference evidence="11" key="1">
    <citation type="journal article" date="2008" name="Biol. Bull.">
        <title>cDNA sequences for transcription factors and signaling proteins of the hemichordate Saccoglossus kowalevskii: efficacy of the expressed sequence tag (EST) approach for evolutionary and developmental studies of a new organism.</title>
        <authorList>
            <person name="Freeman R.M. Jr."/>
            <person name="Wu M."/>
            <person name="Cordonnier-Pratt M.M."/>
            <person name="Pratt L.H."/>
            <person name="Gruber C.E."/>
            <person name="Smith M."/>
            <person name="Lander E.S."/>
            <person name="Stange-Thomann N."/>
            <person name="Lowe C.J."/>
            <person name="Gerhart J."/>
            <person name="Kirschner M."/>
        </authorList>
    </citation>
    <scope>NUCLEOTIDE SEQUENCE</scope>
</reference>
<keyword evidence="7 8" id="KW-0413">Isomerase</keyword>
<proteinExistence type="evidence at transcript level"/>
<keyword evidence="4 8" id="KW-0547">Nucleotide-binding</keyword>
<evidence type="ECO:0000256" key="4">
    <source>
        <dbReference type="ARBA" id="ARBA00022741"/>
    </source>
</evidence>
<organism evidence="11">
    <name type="scientific">Saccoglossus kowalevskii</name>
    <name type="common">Acorn worm</name>
    <dbReference type="NCBI Taxonomy" id="10224"/>
    <lineage>
        <taxon>Eukaryota</taxon>
        <taxon>Metazoa</taxon>
        <taxon>Hemichordata</taxon>
        <taxon>Enteropneusta</taxon>
        <taxon>Harrimaniidae</taxon>
        <taxon>Saccoglossus</taxon>
    </lineage>
</organism>
<dbReference type="GO" id="GO:0008568">
    <property type="term" value="F:microtubule severing ATPase activity"/>
    <property type="evidence" value="ECO:0007669"/>
    <property type="project" value="UniProtKB-EC"/>
</dbReference>
<dbReference type="EC" id="5.6.1.1" evidence="8"/>
<dbReference type="Pfam" id="PF09336">
    <property type="entry name" value="Vps4_C"/>
    <property type="match status" value="1"/>
</dbReference>
<comment type="function">
    <text evidence="8">Catalytic subunit of a complex which severs microtubules in an ATP-dependent manner. Microtubule severing may promote rapid reorganization of cellular microtubule arrays and the release of microtubules from the centrosome following nucleation.</text>
</comment>
<dbReference type="OrthoDB" id="5334845at2759"/>
<dbReference type="FunFam" id="3.40.50.300:FF:000159">
    <property type="entry name" value="Katanin p60 ATPase-containing subunit A1"/>
    <property type="match status" value="1"/>
</dbReference>
<evidence type="ECO:0000259" key="10">
    <source>
        <dbReference type="SMART" id="SM00382"/>
    </source>
</evidence>
<evidence type="ECO:0000256" key="5">
    <source>
        <dbReference type="ARBA" id="ARBA00022840"/>
    </source>
</evidence>
<feature type="compositionally biased region" description="Basic and acidic residues" evidence="9">
    <location>
        <begin position="128"/>
        <end position="140"/>
    </location>
</feature>
<dbReference type="CDD" id="cd21748">
    <property type="entry name" value="Kp60-NTD"/>
    <property type="match status" value="1"/>
</dbReference>
<dbReference type="FunFam" id="1.10.8.60:FF:000025">
    <property type="entry name" value="Katanin p60 ATPase-containing subunit A1"/>
    <property type="match status" value="1"/>
</dbReference>
<dbReference type="GO" id="GO:0016887">
    <property type="term" value="F:ATP hydrolysis activity"/>
    <property type="evidence" value="ECO:0007669"/>
    <property type="project" value="InterPro"/>
</dbReference>
<feature type="compositionally biased region" description="Basic and acidic residues" evidence="9">
    <location>
        <begin position="163"/>
        <end position="208"/>
    </location>
</feature>
<reference evidence="11" key="2">
    <citation type="submission" date="2016-01" db="EMBL/GenBank/DDBJ databases">
        <authorList>
            <person name="Oliw E.H."/>
        </authorList>
    </citation>
    <scope>NUCLEOTIDE SEQUENCE</scope>
</reference>
<dbReference type="InterPro" id="IPR048611">
    <property type="entry name" value="KATNA1_MIT"/>
</dbReference>
<evidence type="ECO:0000256" key="1">
    <source>
        <dbReference type="ARBA" id="ARBA00004186"/>
    </source>
</evidence>
<dbReference type="GO" id="GO:0005737">
    <property type="term" value="C:cytoplasm"/>
    <property type="evidence" value="ECO:0007669"/>
    <property type="project" value="UniProtKB-SubCell"/>
</dbReference>
<evidence type="ECO:0000256" key="7">
    <source>
        <dbReference type="ARBA" id="ARBA00023235"/>
    </source>
</evidence>
<keyword evidence="6 8" id="KW-0206">Cytoskeleton</keyword>
<dbReference type="GO" id="GO:0005874">
    <property type="term" value="C:microtubule"/>
    <property type="evidence" value="ECO:0007669"/>
    <property type="project" value="UniProtKB-KW"/>
</dbReference>
<dbReference type="PROSITE" id="PS00674">
    <property type="entry name" value="AAA"/>
    <property type="match status" value="1"/>
</dbReference>
<dbReference type="InterPro" id="IPR003593">
    <property type="entry name" value="AAA+_ATPase"/>
</dbReference>
<sequence>MDLSEISENTKMGREYALLGNYETSQVYYQGVLQQIQKLLMSLRSDAAKKQKWQRARQQIAQEYELVKQYSNTLNAFKTSDNVERPISSGISRQPVAPRRDDPSRDPDVWPPPTPVERRPSPQYRGGARKEPSHRQEHKPSSHRNPPSRSAAQGKPGPSYGNVDRRGGDRDRDRGRGGGDRGKSGKSDKEKRSPSNEGDEKKFDPTGYDKDLVENLERDIVQRNPNVHWGDIAGLGEAKRLLEEAVVLPLIMPEFFKGIRRPWKGVLMVGPPGTGKTLLAKAVATECGTTFFNVSSSTLTSKWRGESEKLVRLLFEMARFYAPSTIFVDEIDSICSKRGTANEHEASRRVKSELLIQMDGVAGATGVEDPTQQVMVLAATNFPWDIDEALRRRLEKRIFIPLPSTEGREQLLQINLREVALADDVVMSSIAEQLEGYSGADITNVCRDASMMAMRRRIQGLRPDEIRNIPKDELDLPTNMADFQEAITKVSKSVGQEDLQKYEKWMEEFGSV</sequence>
<dbReference type="PANTHER" id="PTHR23074:SF19">
    <property type="entry name" value="KATANIN P60 ATPASE-CONTAINING SUBUNIT A1"/>
    <property type="match status" value="1"/>
</dbReference>
<dbReference type="HAMAP" id="MF_03023">
    <property type="entry name" value="Katanin_p60_A1"/>
    <property type="match status" value="1"/>
</dbReference>
<keyword evidence="3 8" id="KW-0493">Microtubule</keyword>
<dbReference type="SUPFAM" id="SSF52540">
    <property type="entry name" value="P-loop containing nucleoside triphosphate hydrolases"/>
    <property type="match status" value="1"/>
</dbReference>
<accession>A0A1C9TA45</accession>
<comment type="subcellular location">
    <subcellularLocation>
        <location evidence="1 8">Cytoplasm</location>
        <location evidence="1 8">Cytoskeleton</location>
        <location evidence="1 8">Spindle</location>
    </subcellularLocation>
    <subcellularLocation>
        <location evidence="8">Cytoplasm</location>
    </subcellularLocation>
    <subcellularLocation>
        <location evidence="8">Cytoplasm</location>
        <location evidence="8">Cytoskeleton</location>
        <location evidence="8">Microtubule organizing center</location>
        <location evidence="8">Centrosome</location>
    </subcellularLocation>
    <subcellularLocation>
        <location evidence="8">Cytoplasm</location>
        <location evidence="8">Cytoskeleton</location>
        <location evidence="8">Spindle pole</location>
    </subcellularLocation>
    <text evidence="8">Predominantly cytoplasmic. Also localized to the interphase centrosome and the mitotic spindle poles. Enhanced recruitment to the mitotic spindle poles requires microtubules and interaction with KATNB1.</text>
</comment>
<dbReference type="GO" id="GO:0000922">
    <property type="term" value="C:spindle pole"/>
    <property type="evidence" value="ECO:0007669"/>
    <property type="project" value="UniProtKB-SubCell"/>
</dbReference>
<keyword evidence="5 8" id="KW-0067">ATP-binding</keyword>
<keyword evidence="2 8" id="KW-0963">Cytoplasm</keyword>
<gene>
    <name evidence="8" type="primary">KATNA1</name>
</gene>
<dbReference type="InterPro" id="IPR050304">
    <property type="entry name" value="MT-severing_AAA_ATPase"/>
</dbReference>
<feature type="binding site" evidence="8">
    <location>
        <begin position="270"/>
        <end position="277"/>
    </location>
    <ligand>
        <name>ATP</name>
        <dbReference type="ChEBI" id="CHEBI:30616"/>
    </ligand>
</feature>
<keyword evidence="8" id="KW-0498">Mitosis</keyword>
<dbReference type="FunFam" id="1.20.58.80:FF:000003">
    <property type="entry name" value="Katanin p60 ATPase-containing subunit A1"/>
    <property type="match status" value="1"/>
</dbReference>
<keyword evidence="8" id="KW-0131">Cell cycle</keyword>
<feature type="domain" description="AAA+ ATPase" evidence="10">
    <location>
        <begin position="262"/>
        <end position="404"/>
    </location>
</feature>
<dbReference type="Gene3D" id="1.10.8.60">
    <property type="match status" value="1"/>
</dbReference>
<comment type="subunit">
    <text evidence="8">Can homooligomerize into hexameric rings, which may be promoted by interaction with microtubules. Interacts with KATNB1, which may serve as a targeting subunit.</text>
</comment>
<dbReference type="GO" id="GO:0051301">
    <property type="term" value="P:cell division"/>
    <property type="evidence" value="ECO:0007669"/>
    <property type="project" value="UniProtKB-KW"/>
</dbReference>
<evidence type="ECO:0000256" key="6">
    <source>
        <dbReference type="ARBA" id="ARBA00023212"/>
    </source>
</evidence>
<dbReference type="AlphaFoldDB" id="A0A1C9TA45"/>
<comment type="catalytic activity">
    <reaction evidence="8">
        <text>n ATP + n H2O + a microtubule = n ADP + n phosphate + (n+1) alpha/beta tubulin heterodimers.</text>
        <dbReference type="EC" id="5.6.1.1"/>
    </reaction>
</comment>
<dbReference type="Pfam" id="PF17862">
    <property type="entry name" value="AAA_lid_3"/>
    <property type="match status" value="1"/>
</dbReference>
<evidence type="ECO:0000313" key="11">
    <source>
        <dbReference type="EMBL" id="AOR07010.1"/>
    </source>
</evidence>
<dbReference type="GO" id="GO:0051013">
    <property type="term" value="P:microtubule severing"/>
    <property type="evidence" value="ECO:0007669"/>
    <property type="project" value="UniProtKB-UniRule"/>
</dbReference>
<dbReference type="EMBL" id="KU553312">
    <property type="protein sequence ID" value="AOR07010.1"/>
    <property type="molecule type" value="mRNA"/>
</dbReference>
<comment type="similarity">
    <text evidence="8">Belongs to the AAA ATPase family. Katanin p60 subunit A1 subfamily.</text>
</comment>
<dbReference type="InterPro" id="IPR028596">
    <property type="entry name" value="KATNA1"/>
</dbReference>
<dbReference type="InterPro" id="IPR041569">
    <property type="entry name" value="AAA_lid_3"/>
</dbReference>
<dbReference type="GO" id="GO:0008017">
    <property type="term" value="F:microtubule binding"/>
    <property type="evidence" value="ECO:0007669"/>
    <property type="project" value="UniProtKB-UniRule"/>
</dbReference>
<dbReference type="Pfam" id="PF21126">
    <property type="entry name" value="KATNA1_MIT"/>
    <property type="match status" value="1"/>
</dbReference>